<keyword evidence="3" id="KW-1185">Reference proteome</keyword>
<dbReference type="PANTHER" id="PTHR22899">
    <property type="entry name" value="CYCLIN-RELATED F-BOX FAMILY"/>
    <property type="match status" value="1"/>
</dbReference>
<dbReference type="CTD" id="189301"/>
<evidence type="ECO:0000313" key="4">
    <source>
        <dbReference type="WormBase" id="W08F4.9"/>
    </source>
</evidence>
<feature type="domain" description="Sdz-33 F-box" evidence="1">
    <location>
        <begin position="88"/>
        <end position="144"/>
    </location>
</feature>
<dbReference type="InterPro" id="IPR053222">
    <property type="entry name" value="Zygotic_Embryogenesis-Asso"/>
</dbReference>
<dbReference type="Pfam" id="PF07735">
    <property type="entry name" value="FBA_2"/>
    <property type="match status" value="1"/>
</dbReference>
<dbReference type="Proteomes" id="UP000001940">
    <property type="component" value="Chromosome II"/>
</dbReference>
<proteinExistence type="predicted"/>
<evidence type="ECO:0000313" key="2">
    <source>
        <dbReference type="EMBL" id="CCD63939.1"/>
    </source>
</evidence>
<dbReference type="EMBL" id="BX284602">
    <property type="protein sequence ID" value="CCD63939.1"/>
    <property type="molecule type" value="Genomic_DNA"/>
</dbReference>
<dbReference type="PhylomeDB" id="O02110"/>
<evidence type="ECO:0000259" key="1">
    <source>
        <dbReference type="Pfam" id="PF07735"/>
    </source>
</evidence>
<dbReference type="PIR" id="T34052">
    <property type="entry name" value="T34052"/>
</dbReference>
<dbReference type="InParanoid" id="O02110"/>
<reference evidence="2 3" key="1">
    <citation type="journal article" date="1998" name="Science">
        <title>Genome sequence of the nematode C. elegans: a platform for investigating biology.</title>
        <authorList>
            <consortium name="The C. elegans sequencing consortium"/>
            <person name="Sulson J.E."/>
            <person name="Waterston R."/>
        </authorList>
    </citation>
    <scope>NUCLEOTIDE SEQUENCE [LARGE SCALE GENOMIC DNA]</scope>
    <source>
        <strain evidence="2 3">Bristol N2</strain>
    </source>
</reference>
<organism evidence="2 3">
    <name type="scientific">Caenorhabditis elegans</name>
    <dbReference type="NCBI Taxonomy" id="6239"/>
    <lineage>
        <taxon>Eukaryota</taxon>
        <taxon>Metazoa</taxon>
        <taxon>Ecdysozoa</taxon>
        <taxon>Nematoda</taxon>
        <taxon>Chromadorea</taxon>
        <taxon>Rhabditida</taxon>
        <taxon>Rhabditina</taxon>
        <taxon>Rhabditomorpha</taxon>
        <taxon>Rhabditoidea</taxon>
        <taxon>Rhabditidae</taxon>
        <taxon>Peloderinae</taxon>
        <taxon>Caenorhabditis</taxon>
    </lineage>
</organism>
<name>O02110_CAEEL</name>
<accession>O02110</accession>
<dbReference type="InterPro" id="IPR012885">
    <property type="entry name" value="F-box_Sdz-33"/>
</dbReference>
<gene>
    <name evidence="2 4" type="primary">fbxb-14</name>
    <name evidence="2" type="ORF">CELE_W08F4.9</name>
    <name evidence="4" type="ORF">W08F4.9</name>
</gene>
<dbReference type="UCSC" id="W08F4.9">
    <property type="organism name" value="c. elegans"/>
</dbReference>
<dbReference type="WormBase" id="W08F4.9">
    <property type="protein sequence ID" value="CE14728"/>
    <property type="gene ID" value="WBGene00021098"/>
    <property type="gene designation" value="fbxb-14"/>
</dbReference>
<dbReference type="AGR" id="WB:WBGene00021098"/>
<dbReference type="AlphaFoldDB" id="O02110"/>
<dbReference type="PANTHER" id="PTHR22899:SF0">
    <property type="entry name" value="F-BOX ASSOCIATED DOMAIN-CONTAINING PROTEIN-RELATED"/>
    <property type="match status" value="1"/>
</dbReference>
<dbReference type="GeneID" id="189301"/>
<protein>
    <submittedName>
        <fullName evidence="2">F-box associated domain-containing protein</fullName>
    </submittedName>
</protein>
<dbReference type="KEGG" id="cel:CELE_W08F4.9"/>
<evidence type="ECO:0000313" key="3">
    <source>
        <dbReference type="Proteomes" id="UP000001940"/>
    </source>
</evidence>
<sequence>MRGSEDEIEIPHLTLIKFLDHIHEVLHQNRQIHINLENGMNEEIKTICSLFENRKIASCSTTSTEVQGHHLFGTHPENLEIVVVPIRKELLVQNYEELKVTNLTLNEVFLSNSRTLRSLHHSMTAKDVNLFLKIWIQNSQLRISDLVVDGLNIEHPVHGTILRGIDFTRYEDPLVVDDGMVQHVQIVCKRGIKAKVSLTRTTVRFVRLADDE</sequence>
<dbReference type="Bgee" id="WBGene00021098">
    <property type="expression patterns" value="Expressed in larva"/>
</dbReference>
<dbReference type="RefSeq" id="NP_493763.1">
    <property type="nucleotide sequence ID" value="NM_061362.3"/>
</dbReference>
<dbReference type="PaxDb" id="6239-W08F4.9"/>
<dbReference type="HOGENOM" id="CLU_1300672_0_0_1"/>